<dbReference type="GO" id="GO:0003677">
    <property type="term" value="F:DNA binding"/>
    <property type="evidence" value="ECO:0007669"/>
    <property type="project" value="UniProtKB-KW"/>
</dbReference>
<dbReference type="EMBL" id="VSFF01000017">
    <property type="protein sequence ID" value="TYC08391.1"/>
    <property type="molecule type" value="Genomic_DNA"/>
</dbReference>
<reference evidence="3 4" key="1">
    <citation type="submission" date="2019-08" db="EMBL/GenBank/DDBJ databases">
        <title>Actinomadura sp. nov. CYP1-5 isolated from mountain soil.</title>
        <authorList>
            <person name="Songsumanus A."/>
            <person name="Kuncharoen N."/>
            <person name="Kudo T."/>
            <person name="Yuki M."/>
            <person name="Igarashi Y."/>
            <person name="Tanasupawat S."/>
        </authorList>
    </citation>
    <scope>NUCLEOTIDE SEQUENCE [LARGE SCALE GENOMIC DNA]</scope>
    <source>
        <strain evidence="3 4">GKU157</strain>
    </source>
</reference>
<dbReference type="GO" id="GO:0006355">
    <property type="term" value="P:regulation of DNA-templated transcription"/>
    <property type="evidence" value="ECO:0007669"/>
    <property type="project" value="InterPro"/>
</dbReference>
<feature type="compositionally biased region" description="Basic and acidic residues" evidence="1">
    <location>
        <begin position="58"/>
        <end position="68"/>
    </location>
</feature>
<protein>
    <submittedName>
        <fullName evidence="3">MerR family DNA-binding transcriptional regulator</fullName>
    </submittedName>
</protein>
<accession>A0A5D0TQ27</accession>
<dbReference type="InterPro" id="IPR010093">
    <property type="entry name" value="SinI_DNA-bd"/>
</dbReference>
<feature type="region of interest" description="Disordered" evidence="1">
    <location>
        <begin position="49"/>
        <end position="68"/>
    </location>
</feature>
<dbReference type="InterPro" id="IPR009061">
    <property type="entry name" value="DNA-bd_dom_put_sf"/>
</dbReference>
<dbReference type="Gene3D" id="1.10.1660.10">
    <property type="match status" value="1"/>
</dbReference>
<dbReference type="NCBIfam" id="TIGR01764">
    <property type="entry name" value="excise"/>
    <property type="match status" value="1"/>
</dbReference>
<dbReference type="Proteomes" id="UP000322634">
    <property type="component" value="Unassembled WGS sequence"/>
</dbReference>
<evidence type="ECO:0000259" key="2">
    <source>
        <dbReference type="Pfam" id="PF13411"/>
    </source>
</evidence>
<dbReference type="Pfam" id="PF13411">
    <property type="entry name" value="MerR_1"/>
    <property type="match status" value="1"/>
</dbReference>
<organism evidence="3 4">
    <name type="scientific">Actinomadura syzygii</name>
    <dbReference type="NCBI Taxonomy" id="1427538"/>
    <lineage>
        <taxon>Bacteria</taxon>
        <taxon>Bacillati</taxon>
        <taxon>Actinomycetota</taxon>
        <taxon>Actinomycetes</taxon>
        <taxon>Streptosporangiales</taxon>
        <taxon>Thermomonosporaceae</taxon>
        <taxon>Actinomadura</taxon>
    </lineage>
</organism>
<evidence type="ECO:0000313" key="3">
    <source>
        <dbReference type="EMBL" id="TYC08391.1"/>
    </source>
</evidence>
<dbReference type="InterPro" id="IPR000551">
    <property type="entry name" value="MerR-type_HTH_dom"/>
</dbReference>
<sequence>MRPHEVAEVFRVHVRTVSRWALVGNLSCIRTPGDERRFSREQVEYVKNGGAWGPRNGRTVDRGGEGTA</sequence>
<evidence type="ECO:0000256" key="1">
    <source>
        <dbReference type="SAM" id="MobiDB-lite"/>
    </source>
</evidence>
<dbReference type="AlphaFoldDB" id="A0A5D0TQ27"/>
<name>A0A5D0TQ27_9ACTN</name>
<keyword evidence="4" id="KW-1185">Reference proteome</keyword>
<proteinExistence type="predicted"/>
<keyword evidence="3" id="KW-0238">DNA-binding</keyword>
<comment type="caution">
    <text evidence="3">The sequence shown here is derived from an EMBL/GenBank/DDBJ whole genome shotgun (WGS) entry which is preliminary data.</text>
</comment>
<feature type="domain" description="HTH merR-type" evidence="2">
    <location>
        <begin position="1"/>
        <end position="45"/>
    </location>
</feature>
<evidence type="ECO:0000313" key="4">
    <source>
        <dbReference type="Proteomes" id="UP000322634"/>
    </source>
</evidence>
<dbReference type="OrthoDB" id="3393149at2"/>
<gene>
    <name evidence="3" type="ORF">FXF65_38730</name>
</gene>
<dbReference type="SUPFAM" id="SSF46955">
    <property type="entry name" value="Putative DNA-binding domain"/>
    <property type="match status" value="1"/>
</dbReference>